<dbReference type="PANTHER" id="PTHR44395">
    <property type="match status" value="1"/>
</dbReference>
<dbReference type="AlphaFoldDB" id="A0A1T5LWP9"/>
<dbReference type="InterPro" id="IPR019734">
    <property type="entry name" value="TPR_rpt"/>
</dbReference>
<dbReference type="STRING" id="428993.SAMN06296058_3294"/>
<accession>A0A1T5LWP9</accession>
<dbReference type="PROSITE" id="PS50005">
    <property type="entry name" value="TPR"/>
    <property type="match status" value="1"/>
</dbReference>
<reference evidence="3 4" key="1">
    <citation type="submission" date="2017-02" db="EMBL/GenBank/DDBJ databases">
        <authorList>
            <person name="Peterson S.W."/>
        </authorList>
    </citation>
    <scope>NUCLEOTIDE SEQUENCE [LARGE SCALE GENOMIC DNA]</scope>
    <source>
        <strain evidence="3 4">P15</strain>
    </source>
</reference>
<dbReference type="RefSeq" id="WP_176140890.1">
    <property type="nucleotide sequence ID" value="NZ_BMCL01000001.1"/>
</dbReference>
<dbReference type="Pfam" id="PF13181">
    <property type="entry name" value="TPR_8"/>
    <property type="match status" value="1"/>
</dbReference>
<dbReference type="SMART" id="SM00028">
    <property type="entry name" value="TPR"/>
    <property type="match status" value="4"/>
</dbReference>
<sequence>MATWLIALALALAPTPPIAAVEVIAPPPSPEEILAVPPPMHSHLQHWLDQTQADAKLRPEEKLERLVAFLFDNERGLGLTYQYDANHTVEQVYATRRVNCLSFTLTVIALARDIGLNAYAQEIEDVLTWFQEGNTVYRNNHVNAGIRIRSQRFSVDVAWDEVITRQQPKEISDTHLFALFYSNRAVALLGKGQIEGARAYMARALALDQAYAPIWNNLGVLHLRQGDNAEAERDYQRALAVDSAHSPALFNLSSLYTRTGRLAEAKPLQKQLEQIRARDPFDQFLLALDAERKGEYAAAVTYYQRAIRLYDGEHRFYQGLARAYLHMGDSRRAGRALAHAQRLTEGAQKAQYQAKLERLRSREIEGQRLFGADPRR</sequence>
<gene>
    <name evidence="3" type="ORF">SAMN06296058_3294</name>
</gene>
<dbReference type="InterPro" id="IPR011990">
    <property type="entry name" value="TPR-like_helical_dom_sf"/>
</dbReference>
<feature type="repeat" description="TPR" evidence="1">
    <location>
        <begin position="212"/>
        <end position="245"/>
    </location>
</feature>
<organism evidence="3 4">
    <name type="scientific">Pseudoxanthomonas indica</name>
    <dbReference type="NCBI Taxonomy" id="428993"/>
    <lineage>
        <taxon>Bacteria</taxon>
        <taxon>Pseudomonadati</taxon>
        <taxon>Pseudomonadota</taxon>
        <taxon>Gammaproteobacteria</taxon>
        <taxon>Lysobacterales</taxon>
        <taxon>Lysobacteraceae</taxon>
        <taxon>Pseudoxanthomonas</taxon>
    </lineage>
</organism>
<dbReference type="GO" id="GO:0035269">
    <property type="term" value="P:protein O-linked glycosylation via mannose"/>
    <property type="evidence" value="ECO:0007669"/>
    <property type="project" value="TreeGrafter"/>
</dbReference>
<evidence type="ECO:0000256" key="2">
    <source>
        <dbReference type="SAM" id="SignalP"/>
    </source>
</evidence>
<dbReference type="SUPFAM" id="SSF48452">
    <property type="entry name" value="TPR-like"/>
    <property type="match status" value="1"/>
</dbReference>
<feature type="chain" id="PRO_5012527220" evidence="2">
    <location>
        <begin position="20"/>
        <end position="376"/>
    </location>
</feature>
<keyword evidence="2" id="KW-0732">Signal</keyword>
<dbReference type="PANTHER" id="PTHR44395:SF1">
    <property type="entry name" value="PROTEIN O-MANNOSYL-TRANSFERASE TMTC3"/>
    <property type="match status" value="1"/>
</dbReference>
<protein>
    <submittedName>
        <fullName evidence="3">Tetratricopeptide repeat-containing protein</fullName>
    </submittedName>
</protein>
<keyword evidence="1" id="KW-0802">TPR repeat</keyword>
<proteinExistence type="predicted"/>
<dbReference type="Pfam" id="PF13424">
    <property type="entry name" value="TPR_12"/>
    <property type="match status" value="1"/>
</dbReference>
<evidence type="ECO:0000313" key="4">
    <source>
        <dbReference type="Proteomes" id="UP000190341"/>
    </source>
</evidence>
<dbReference type="Proteomes" id="UP000190341">
    <property type="component" value="Unassembled WGS sequence"/>
</dbReference>
<evidence type="ECO:0000256" key="1">
    <source>
        <dbReference type="PROSITE-ProRule" id="PRU00339"/>
    </source>
</evidence>
<feature type="signal peptide" evidence="2">
    <location>
        <begin position="1"/>
        <end position="19"/>
    </location>
</feature>
<keyword evidence="4" id="KW-1185">Reference proteome</keyword>
<evidence type="ECO:0000313" key="3">
    <source>
        <dbReference type="EMBL" id="SKC80407.1"/>
    </source>
</evidence>
<dbReference type="GO" id="GO:0000030">
    <property type="term" value="F:mannosyltransferase activity"/>
    <property type="evidence" value="ECO:0007669"/>
    <property type="project" value="TreeGrafter"/>
</dbReference>
<dbReference type="EMBL" id="FUZV01000002">
    <property type="protein sequence ID" value="SKC80407.1"/>
    <property type="molecule type" value="Genomic_DNA"/>
</dbReference>
<name>A0A1T5LWP9_9GAMM</name>
<dbReference type="Gene3D" id="1.25.40.10">
    <property type="entry name" value="Tetratricopeptide repeat domain"/>
    <property type="match status" value="2"/>
</dbReference>